<dbReference type="EMBL" id="SHKY01000001">
    <property type="protein sequence ID" value="RZU53609.1"/>
    <property type="molecule type" value="Genomic_DNA"/>
</dbReference>
<comment type="caution">
    <text evidence="1">The sequence shown here is derived from an EMBL/GenBank/DDBJ whole genome shotgun (WGS) entry which is preliminary data.</text>
</comment>
<dbReference type="AlphaFoldDB" id="A0A4Q7ZSZ2"/>
<organism evidence="1 2">
    <name type="scientific">Krasilnikovia cinnamomea</name>
    <dbReference type="NCBI Taxonomy" id="349313"/>
    <lineage>
        <taxon>Bacteria</taxon>
        <taxon>Bacillati</taxon>
        <taxon>Actinomycetota</taxon>
        <taxon>Actinomycetes</taxon>
        <taxon>Micromonosporales</taxon>
        <taxon>Micromonosporaceae</taxon>
        <taxon>Krasilnikovia</taxon>
    </lineage>
</organism>
<accession>A0A4Q7ZSZ2</accession>
<keyword evidence="2" id="KW-1185">Reference proteome</keyword>
<evidence type="ECO:0000313" key="1">
    <source>
        <dbReference type="EMBL" id="RZU53609.1"/>
    </source>
</evidence>
<proteinExistence type="predicted"/>
<gene>
    <name evidence="1" type="ORF">EV385_5540</name>
</gene>
<dbReference type="Proteomes" id="UP000292564">
    <property type="component" value="Unassembled WGS sequence"/>
</dbReference>
<evidence type="ECO:0000313" key="2">
    <source>
        <dbReference type="Proteomes" id="UP000292564"/>
    </source>
</evidence>
<reference evidence="1 2" key="1">
    <citation type="submission" date="2019-02" db="EMBL/GenBank/DDBJ databases">
        <title>Sequencing the genomes of 1000 actinobacteria strains.</title>
        <authorList>
            <person name="Klenk H.-P."/>
        </authorList>
    </citation>
    <scope>NUCLEOTIDE SEQUENCE [LARGE SCALE GENOMIC DNA]</scope>
    <source>
        <strain evidence="1 2">DSM 45162</strain>
    </source>
</reference>
<protein>
    <submittedName>
        <fullName evidence="1">Uncharacterized protein</fullName>
    </submittedName>
</protein>
<sequence length="117" mass="12669">MAGGRGRARAATGPCHTVTVFRPVEYVTDHLPSQLTDRGDAVAVRLCEAPGRRGTEIHVRRANDTVSDDEIRRVLRIARSQLEVGDVLKPGVATTTPTAFNRGLRAVTARGREKGLL</sequence>
<name>A0A4Q7ZSZ2_9ACTN</name>